<keyword evidence="8" id="KW-0539">Nucleus</keyword>
<dbReference type="InterPro" id="IPR028309">
    <property type="entry name" value="RB_fam"/>
</dbReference>
<organism evidence="18 19">
    <name type="scientific">Aldrovandia affinis</name>
    <dbReference type="NCBI Taxonomy" id="143900"/>
    <lineage>
        <taxon>Eukaryota</taxon>
        <taxon>Metazoa</taxon>
        <taxon>Chordata</taxon>
        <taxon>Craniata</taxon>
        <taxon>Vertebrata</taxon>
        <taxon>Euteleostomi</taxon>
        <taxon>Actinopterygii</taxon>
        <taxon>Neopterygii</taxon>
        <taxon>Teleostei</taxon>
        <taxon>Notacanthiformes</taxon>
        <taxon>Halosauridae</taxon>
        <taxon>Aldrovandia</taxon>
    </lineage>
</organism>
<evidence type="ECO:0000256" key="10">
    <source>
        <dbReference type="ARBA" id="ARBA00056699"/>
    </source>
</evidence>
<evidence type="ECO:0000256" key="4">
    <source>
        <dbReference type="ARBA" id="ARBA00022553"/>
    </source>
</evidence>
<dbReference type="Gene3D" id="1.10.472.140">
    <property type="match status" value="1"/>
</dbReference>
<reference evidence="18" key="1">
    <citation type="journal article" date="2023" name="Science">
        <title>Genome structures resolve the early diversification of teleost fishes.</title>
        <authorList>
            <person name="Parey E."/>
            <person name="Louis A."/>
            <person name="Montfort J."/>
            <person name="Bouchez O."/>
            <person name="Roques C."/>
            <person name="Iampietro C."/>
            <person name="Lluch J."/>
            <person name="Castinel A."/>
            <person name="Donnadieu C."/>
            <person name="Desvignes T."/>
            <person name="Floi Bucao C."/>
            <person name="Jouanno E."/>
            <person name="Wen M."/>
            <person name="Mejri S."/>
            <person name="Dirks R."/>
            <person name="Jansen H."/>
            <person name="Henkel C."/>
            <person name="Chen W.J."/>
            <person name="Zahm M."/>
            <person name="Cabau C."/>
            <person name="Klopp C."/>
            <person name="Thompson A.W."/>
            <person name="Robinson-Rechavi M."/>
            <person name="Braasch I."/>
            <person name="Lecointre G."/>
            <person name="Bobe J."/>
            <person name="Postlethwait J.H."/>
            <person name="Berthelot C."/>
            <person name="Roest Crollius H."/>
            <person name="Guiguen Y."/>
        </authorList>
    </citation>
    <scope>NUCLEOTIDE SEQUENCE</scope>
    <source>
        <strain evidence="18">NC1722</strain>
    </source>
</reference>
<dbReference type="GO" id="GO:0006325">
    <property type="term" value="P:chromatin organization"/>
    <property type="evidence" value="ECO:0007669"/>
    <property type="project" value="UniProtKB-KW"/>
</dbReference>
<keyword evidence="4" id="KW-0597">Phosphoprotein</keyword>
<protein>
    <recommendedName>
        <fullName evidence="12">Retinoblastoma-like protein 1</fullName>
    </recommendedName>
    <alternativeName>
        <fullName evidence="14">107 kDa retinoblastoma-associated protein</fullName>
    </alternativeName>
    <alternativeName>
        <fullName evidence="13">pRb1</fullName>
    </alternativeName>
</protein>
<evidence type="ECO:0000256" key="1">
    <source>
        <dbReference type="ARBA" id="ARBA00004123"/>
    </source>
</evidence>
<dbReference type="Pfam" id="PF11934">
    <property type="entry name" value="DUF3452"/>
    <property type="match status" value="1"/>
</dbReference>
<evidence type="ECO:0000256" key="2">
    <source>
        <dbReference type="ARBA" id="ARBA00009475"/>
    </source>
</evidence>
<keyword evidence="5" id="KW-0156">Chromatin regulator</keyword>
<keyword evidence="3" id="KW-0678">Repressor</keyword>
<comment type="function">
    <text evidence="10">Key regulator of entry into cell division. Directly involved in heterochromatin formation by maintaining overall chromatin structure and, in particular, that of constitutive heterochromatin by stabilizing histone methylation. Recruits and targets histone methyltransferases KMT5B and KMT5C, leading to epigenetic transcriptional repression. Controls histone H4 'Lys-20' trimethylation. Probably acts as a transcription repressor by recruiting chromatin-modifying enzymes to promoters. Potent inhibitor of E2F-mediated trans-activation. May act as a tumor suppressor.</text>
</comment>
<name>A0AAD7WKZ6_9TELE</name>
<feature type="domain" description="Retinoblastoma-associated protein N-terminal" evidence="16">
    <location>
        <begin position="68"/>
        <end position="211"/>
    </location>
</feature>
<dbReference type="Pfam" id="PF01858">
    <property type="entry name" value="RB_A"/>
    <property type="match status" value="1"/>
</dbReference>
<evidence type="ECO:0000256" key="7">
    <source>
        <dbReference type="ARBA" id="ARBA00023163"/>
    </source>
</evidence>
<evidence type="ECO:0000256" key="11">
    <source>
        <dbReference type="ARBA" id="ARBA00065472"/>
    </source>
</evidence>
<accession>A0AAD7WKZ6</accession>
<dbReference type="GO" id="GO:0030154">
    <property type="term" value="P:cell differentiation"/>
    <property type="evidence" value="ECO:0007669"/>
    <property type="project" value="TreeGrafter"/>
</dbReference>
<dbReference type="InterPro" id="IPR036915">
    <property type="entry name" value="Cyclin-like_sf"/>
</dbReference>
<evidence type="ECO:0000256" key="14">
    <source>
        <dbReference type="ARBA" id="ARBA00083153"/>
    </source>
</evidence>
<dbReference type="GO" id="GO:1990841">
    <property type="term" value="F:promoter-specific chromatin binding"/>
    <property type="evidence" value="ECO:0007669"/>
    <property type="project" value="UniProtKB-ARBA"/>
</dbReference>
<evidence type="ECO:0000256" key="6">
    <source>
        <dbReference type="ARBA" id="ARBA00023015"/>
    </source>
</evidence>
<dbReference type="SMART" id="SM01367">
    <property type="entry name" value="DUF3452"/>
    <property type="match status" value="1"/>
</dbReference>
<dbReference type="FunFam" id="1.10.472.10:FF:000082">
    <property type="entry name" value="retinoblastoma-like protein 1 isoform X1"/>
    <property type="match status" value="1"/>
</dbReference>
<dbReference type="GO" id="GO:0000785">
    <property type="term" value="C:chromatin"/>
    <property type="evidence" value="ECO:0007669"/>
    <property type="project" value="TreeGrafter"/>
</dbReference>
<dbReference type="GO" id="GO:0006357">
    <property type="term" value="P:regulation of transcription by RNA polymerase II"/>
    <property type="evidence" value="ECO:0007669"/>
    <property type="project" value="InterPro"/>
</dbReference>
<evidence type="ECO:0000259" key="17">
    <source>
        <dbReference type="SMART" id="SM01368"/>
    </source>
</evidence>
<keyword evidence="19" id="KW-1185">Reference proteome</keyword>
<evidence type="ECO:0000256" key="13">
    <source>
        <dbReference type="ARBA" id="ARBA00081549"/>
    </source>
</evidence>
<dbReference type="GO" id="GO:2000134">
    <property type="term" value="P:negative regulation of G1/S transition of mitotic cell cycle"/>
    <property type="evidence" value="ECO:0007669"/>
    <property type="project" value="TreeGrafter"/>
</dbReference>
<evidence type="ECO:0000256" key="8">
    <source>
        <dbReference type="ARBA" id="ARBA00023242"/>
    </source>
</evidence>
<gene>
    <name evidence="18" type="ORF">AAFF_G00392100</name>
</gene>
<proteinExistence type="inferred from homology"/>
<evidence type="ECO:0000256" key="9">
    <source>
        <dbReference type="ARBA" id="ARBA00023306"/>
    </source>
</evidence>
<sequence>MRENEAESGKADSNDVQKSLDMICQELNMDEETRTEAMQNFTAIWDTYTLEGDVVHWLACSLYAACRKGWTPTVGKGIMEGNCVSLTRILRSSKLSLIQFFSKMKKWSDMSNLSQDFRERIDRLERNFEVSAVIFRKFEPIFTDMFQNPQGEPPRQPRSRKHRRLPCHISDVFKFCWTLFVYTKGNFHMIGDDLVNSYHLLLCCLDLVFANALLCANRKDLINPLFKGLPKDYLSPDYCSPEETPCVIDRLCELHDGLVIEAKGIKEHYFKPYIKKLFEKQILKGNEEMLTELLDTPNFIDNNKAVNREYEEYVLTAGDFDERVFLGVDADEEIGTPRKVTAEPPEGQLSARMQVESNLQQHFEKTRPLAPNTPLTGRRYLKEKELLVTPVSSATQSVSRLQSMVSGLRNAPSEQLTHIFRSCSRDPTETILNRVKNLGETFRHHYTRSTEEQVGSHMDFAETRLRLAEVLYYKILENVMAQEMKRLHGKDMAVLLEQDIFHRSLMACCLEVVLFAYSSQRSFPWIIKVLRLRPFYFYKVIEVFIRSEEGLSRDMVKHLNSIEEQVLECRAWSTDSALWQALEAAQKKVPTVEEVNFPSNFESAAGSSGSSQLPLVTLSPIMHPRLREVRTGLGGSGRKDVPPSPLSLHNLYGSPTAGGVKRRLFGDDSQPQAQPQPQPQSPSPSRCRVSLTHGELNIPTSPSGDEAMLLSPSRTLITMTTSSGQQLTVPALNSETGGITIIQVQQGVGSPLTAQLLLAASPSRVGPPAAAAQSVIRPRRTGSLALFFRKVRARRTFAPALRRLVRYVRSLGTRSHLH</sequence>
<dbReference type="SUPFAM" id="SSF47954">
    <property type="entry name" value="Cyclin-like"/>
    <property type="match status" value="1"/>
</dbReference>
<comment type="subunit">
    <text evidence="11">Component of the DREAM complex (also named LINC complex) at least composed of E2F4, E2F5, LIN9, LIN37, LIN52, LIN54, MYBL1, MYBL2, RBL1, RBL2, RBBP4, TFDP1 and TFDP2. The complex exists in quiescent cells where it represses cell cycle-dependent genes. It dissociates in S phase when LIN9, LIN37, LIN52 and LIN54 form a subcomplex that binds to MYBL2. Interacts with AATF. Interacts with KDM5A. Interacts with KMT5B and KMT5C. Interacts with USP4. Interacts with RBBP9.</text>
</comment>
<dbReference type="GO" id="GO:0005667">
    <property type="term" value="C:transcription regulator complex"/>
    <property type="evidence" value="ECO:0007669"/>
    <property type="project" value="TreeGrafter"/>
</dbReference>
<feature type="domain" description="Retinoblastoma-associated protein A-box" evidence="17">
    <location>
        <begin position="389"/>
        <end position="582"/>
    </location>
</feature>
<feature type="region of interest" description="Disordered" evidence="15">
    <location>
        <begin position="630"/>
        <end position="689"/>
    </location>
</feature>
<evidence type="ECO:0000259" key="16">
    <source>
        <dbReference type="SMART" id="SM01367"/>
    </source>
</evidence>
<keyword evidence="9" id="KW-0131">Cell cycle</keyword>
<keyword evidence="6" id="KW-0805">Transcription regulation</keyword>
<evidence type="ECO:0000256" key="3">
    <source>
        <dbReference type="ARBA" id="ARBA00022491"/>
    </source>
</evidence>
<dbReference type="SMART" id="SM01368">
    <property type="entry name" value="RB_A"/>
    <property type="match status" value="1"/>
</dbReference>
<dbReference type="InterPro" id="IPR002720">
    <property type="entry name" value="RB_A"/>
</dbReference>
<evidence type="ECO:0000256" key="12">
    <source>
        <dbReference type="ARBA" id="ARBA00071617"/>
    </source>
</evidence>
<dbReference type="AlphaFoldDB" id="A0AAD7WKZ6"/>
<evidence type="ECO:0000313" key="18">
    <source>
        <dbReference type="EMBL" id="KAJ8400856.1"/>
    </source>
</evidence>
<keyword evidence="7" id="KW-0804">Transcription</keyword>
<evidence type="ECO:0000256" key="15">
    <source>
        <dbReference type="SAM" id="MobiDB-lite"/>
    </source>
</evidence>
<dbReference type="Gene3D" id="1.10.472.10">
    <property type="entry name" value="Cyclin-like"/>
    <property type="match status" value="2"/>
</dbReference>
<dbReference type="Proteomes" id="UP001221898">
    <property type="component" value="Unassembled WGS sequence"/>
</dbReference>
<comment type="caution">
    <text evidence="18">The sequence shown here is derived from an EMBL/GenBank/DDBJ whole genome shotgun (WGS) entry which is preliminary data.</text>
</comment>
<dbReference type="GO" id="GO:0000977">
    <property type="term" value="F:RNA polymerase II transcription regulatory region sequence-specific DNA binding"/>
    <property type="evidence" value="ECO:0007669"/>
    <property type="project" value="TreeGrafter"/>
</dbReference>
<evidence type="ECO:0000313" key="19">
    <source>
        <dbReference type="Proteomes" id="UP001221898"/>
    </source>
</evidence>
<evidence type="ECO:0000256" key="5">
    <source>
        <dbReference type="ARBA" id="ARBA00022853"/>
    </source>
</evidence>
<dbReference type="FunFam" id="1.10.472.10:FF:000035">
    <property type="entry name" value="RB transcriptional corepressor-like 1"/>
    <property type="match status" value="1"/>
</dbReference>
<dbReference type="EMBL" id="JAINUG010000074">
    <property type="protein sequence ID" value="KAJ8400856.1"/>
    <property type="molecule type" value="Genomic_DNA"/>
</dbReference>
<dbReference type="PANTHER" id="PTHR13742:SF20">
    <property type="entry name" value="RETINOBLASTOMA-LIKE PROTEIN 1"/>
    <property type="match status" value="1"/>
</dbReference>
<dbReference type="InterPro" id="IPR024599">
    <property type="entry name" value="RB_N"/>
</dbReference>
<dbReference type="FunFam" id="1.10.472.140:FF:000001">
    <property type="entry name" value="Retinoblastoma-like 2, isoform CRA_a"/>
    <property type="match status" value="1"/>
</dbReference>
<comment type="similarity">
    <text evidence="2">Belongs to the retinoblastoma protein (RB) family.</text>
</comment>
<dbReference type="GO" id="GO:0005654">
    <property type="term" value="C:nucleoplasm"/>
    <property type="evidence" value="ECO:0007669"/>
    <property type="project" value="UniProtKB-ARBA"/>
</dbReference>
<comment type="subcellular location">
    <subcellularLocation>
        <location evidence="1">Nucleus</location>
    </subcellularLocation>
</comment>
<dbReference type="PANTHER" id="PTHR13742">
    <property type="entry name" value="RETINOBLASTOMA-ASSOCIATED PROTEIN RB -RELATED"/>
    <property type="match status" value="1"/>
</dbReference>